<dbReference type="PANTHER" id="PTHR30485">
    <property type="entry name" value="NI/FE-HYDROGENASE 1 B-TYPE CYTOCHROME SUBUNIT"/>
    <property type="match status" value="1"/>
</dbReference>
<evidence type="ECO:0000259" key="7">
    <source>
        <dbReference type="Pfam" id="PF01292"/>
    </source>
</evidence>
<accession>A0ABU1H179</accession>
<dbReference type="PANTHER" id="PTHR30485:SF2">
    <property type="entry name" value="BLL0597 PROTEIN"/>
    <property type="match status" value="1"/>
</dbReference>
<feature type="transmembrane region" description="Helical" evidence="6">
    <location>
        <begin position="93"/>
        <end position="115"/>
    </location>
</feature>
<evidence type="ECO:0000256" key="6">
    <source>
        <dbReference type="SAM" id="Phobius"/>
    </source>
</evidence>
<dbReference type="RefSeq" id="WP_309654788.1">
    <property type="nucleotide sequence ID" value="NZ_JARWAN010000003.1"/>
</dbReference>
<dbReference type="SUPFAM" id="SSF81342">
    <property type="entry name" value="Transmembrane di-heme cytochromes"/>
    <property type="match status" value="1"/>
</dbReference>
<dbReference type="Gene3D" id="1.20.950.20">
    <property type="entry name" value="Transmembrane di-heme cytochromes, Chain C"/>
    <property type="match status" value="1"/>
</dbReference>
<keyword evidence="4 6" id="KW-1133">Transmembrane helix</keyword>
<keyword evidence="5 6" id="KW-0472">Membrane</keyword>
<dbReference type="InterPro" id="IPR051542">
    <property type="entry name" value="Hydrogenase_cytochrome"/>
</dbReference>
<keyword evidence="3 6" id="KW-0812">Transmembrane</keyword>
<evidence type="ECO:0000256" key="5">
    <source>
        <dbReference type="ARBA" id="ARBA00023136"/>
    </source>
</evidence>
<evidence type="ECO:0000256" key="3">
    <source>
        <dbReference type="ARBA" id="ARBA00022692"/>
    </source>
</evidence>
<comment type="subcellular location">
    <subcellularLocation>
        <location evidence="1">Cell membrane</location>
        <topology evidence="1">Multi-pass membrane protein</topology>
    </subcellularLocation>
</comment>
<reference evidence="8 9" key="1">
    <citation type="submission" date="2023-04" db="EMBL/GenBank/DDBJ databases">
        <title>A long-awaited taxogenomic arrangement of the family Halomonadaceae.</title>
        <authorList>
            <person name="De La Haba R."/>
            <person name="Chuvochina M."/>
            <person name="Wittouck S."/>
            <person name="Arahal D.R."/>
            <person name="Sanchez-Porro C."/>
            <person name="Hugenholtz P."/>
            <person name="Ventosa A."/>
        </authorList>
    </citation>
    <scope>NUCLEOTIDE SEQUENCE [LARGE SCALE GENOMIC DNA]</scope>
    <source>
        <strain evidence="8 9">DSM 21020</strain>
    </source>
</reference>
<evidence type="ECO:0000256" key="1">
    <source>
        <dbReference type="ARBA" id="ARBA00004651"/>
    </source>
</evidence>
<evidence type="ECO:0000256" key="4">
    <source>
        <dbReference type="ARBA" id="ARBA00022989"/>
    </source>
</evidence>
<dbReference type="EMBL" id="JARWAN010000003">
    <property type="protein sequence ID" value="MDR5897865.1"/>
    <property type="molecule type" value="Genomic_DNA"/>
</dbReference>
<feature type="transmembrane region" description="Helical" evidence="6">
    <location>
        <begin position="14"/>
        <end position="32"/>
    </location>
</feature>
<dbReference type="Proteomes" id="UP001254564">
    <property type="component" value="Unassembled WGS sequence"/>
</dbReference>
<feature type="transmembrane region" description="Helical" evidence="6">
    <location>
        <begin position="192"/>
        <end position="211"/>
    </location>
</feature>
<keyword evidence="9" id="KW-1185">Reference proteome</keyword>
<evidence type="ECO:0000313" key="8">
    <source>
        <dbReference type="EMBL" id="MDR5897865.1"/>
    </source>
</evidence>
<proteinExistence type="predicted"/>
<protein>
    <submittedName>
        <fullName evidence="8">Cytochrome b/b6 domain-containing protein</fullName>
    </submittedName>
</protein>
<dbReference type="Pfam" id="PF01292">
    <property type="entry name" value="Ni_hydr_CYTB"/>
    <property type="match status" value="1"/>
</dbReference>
<evidence type="ECO:0000256" key="2">
    <source>
        <dbReference type="ARBA" id="ARBA00022475"/>
    </source>
</evidence>
<feature type="transmembrane region" description="Helical" evidence="6">
    <location>
        <begin position="39"/>
        <end position="57"/>
    </location>
</feature>
<dbReference type="InterPro" id="IPR011577">
    <property type="entry name" value="Cyt_b561_bac/Ni-Hgenase"/>
</dbReference>
<comment type="caution">
    <text evidence="8">The sequence shown here is derived from an EMBL/GenBank/DDBJ whole genome shotgun (WGS) entry which is preliminary data.</text>
</comment>
<sequence length="227" mass="24824">MTTTIRLWDLPTRLFHWLLVLAVVGSVVTMKLGGSWMAWHERFGLLVVGLLSFRVVWGVVGSTYARFGTFVRGPSALMAYLRGQWRGVGHNPLGALSVLALIGLFGFQAVTGLFANNDIAFDGPLVPLVSSDWSDTLSGWHRQTEWYLYALAALHVLAVLFYTHIKKDNLLRPMVTGYKLVKNKQAVDAKGGGWLAFVVAVAVAVGVVWLANGGLVPPPPPTRDLGW</sequence>
<dbReference type="InterPro" id="IPR016174">
    <property type="entry name" value="Di-haem_cyt_TM"/>
</dbReference>
<keyword evidence="2" id="KW-1003">Cell membrane</keyword>
<gene>
    <name evidence="8" type="ORF">QC823_02490</name>
</gene>
<organism evidence="8 9">
    <name type="scientific">Vreelandella vilamensis</name>
    <dbReference type="NCBI Taxonomy" id="531309"/>
    <lineage>
        <taxon>Bacteria</taxon>
        <taxon>Pseudomonadati</taxon>
        <taxon>Pseudomonadota</taxon>
        <taxon>Gammaproteobacteria</taxon>
        <taxon>Oceanospirillales</taxon>
        <taxon>Halomonadaceae</taxon>
        <taxon>Vreelandella</taxon>
    </lineage>
</organism>
<evidence type="ECO:0000313" key="9">
    <source>
        <dbReference type="Proteomes" id="UP001254564"/>
    </source>
</evidence>
<feature type="domain" description="Cytochrome b561 bacterial/Ni-hydrogenase" evidence="7">
    <location>
        <begin position="8"/>
        <end position="177"/>
    </location>
</feature>
<name>A0ABU1H179_9GAMM</name>
<feature type="transmembrane region" description="Helical" evidence="6">
    <location>
        <begin position="146"/>
        <end position="165"/>
    </location>
</feature>